<dbReference type="EMBL" id="JANPWB010000008">
    <property type="protein sequence ID" value="KAJ1161801.1"/>
    <property type="molecule type" value="Genomic_DNA"/>
</dbReference>
<reference evidence="2" key="1">
    <citation type="journal article" date="2022" name="bioRxiv">
        <title>Sequencing and chromosome-scale assembly of the giantPleurodeles waltlgenome.</title>
        <authorList>
            <person name="Brown T."/>
            <person name="Elewa A."/>
            <person name="Iarovenko S."/>
            <person name="Subramanian E."/>
            <person name="Araus A.J."/>
            <person name="Petzold A."/>
            <person name="Susuki M."/>
            <person name="Suzuki K.-i.T."/>
            <person name="Hayashi T."/>
            <person name="Toyoda A."/>
            <person name="Oliveira C."/>
            <person name="Osipova E."/>
            <person name="Leigh N.D."/>
            <person name="Simon A."/>
            <person name="Yun M.H."/>
        </authorList>
    </citation>
    <scope>NUCLEOTIDE SEQUENCE</scope>
    <source>
        <strain evidence="2">20211129_DDA</strain>
        <tissue evidence="2">Liver</tissue>
    </source>
</reference>
<dbReference type="Proteomes" id="UP001066276">
    <property type="component" value="Chromosome 4_2"/>
</dbReference>
<organism evidence="2 3">
    <name type="scientific">Pleurodeles waltl</name>
    <name type="common">Iberian ribbed newt</name>
    <dbReference type="NCBI Taxonomy" id="8319"/>
    <lineage>
        <taxon>Eukaryota</taxon>
        <taxon>Metazoa</taxon>
        <taxon>Chordata</taxon>
        <taxon>Craniata</taxon>
        <taxon>Vertebrata</taxon>
        <taxon>Euteleostomi</taxon>
        <taxon>Amphibia</taxon>
        <taxon>Batrachia</taxon>
        <taxon>Caudata</taxon>
        <taxon>Salamandroidea</taxon>
        <taxon>Salamandridae</taxon>
        <taxon>Pleurodelinae</taxon>
        <taxon>Pleurodeles</taxon>
    </lineage>
</organism>
<evidence type="ECO:0000313" key="2">
    <source>
        <dbReference type="EMBL" id="KAJ1161801.1"/>
    </source>
</evidence>
<accession>A0AAV7SDA8</accession>
<protein>
    <submittedName>
        <fullName evidence="2">Uncharacterized protein</fullName>
    </submittedName>
</protein>
<keyword evidence="3" id="KW-1185">Reference proteome</keyword>
<comment type="caution">
    <text evidence="2">The sequence shown here is derived from an EMBL/GenBank/DDBJ whole genome shotgun (WGS) entry which is preliminary data.</text>
</comment>
<evidence type="ECO:0000313" key="3">
    <source>
        <dbReference type="Proteomes" id="UP001066276"/>
    </source>
</evidence>
<sequence length="76" mass="8049">MVGGARPDRAATQRRSKQEKRKALLTAREATEGLDPAPHPNHTGKTGSREGSGKAGASKSRHPAPDRVVVRAGLRT</sequence>
<name>A0AAV7SDA8_PLEWA</name>
<dbReference type="AlphaFoldDB" id="A0AAV7SDA8"/>
<evidence type="ECO:0000256" key="1">
    <source>
        <dbReference type="SAM" id="MobiDB-lite"/>
    </source>
</evidence>
<proteinExistence type="predicted"/>
<feature type="compositionally biased region" description="Basic and acidic residues" evidence="1">
    <location>
        <begin position="1"/>
        <end position="11"/>
    </location>
</feature>
<feature type="region of interest" description="Disordered" evidence="1">
    <location>
        <begin position="1"/>
        <end position="76"/>
    </location>
</feature>
<gene>
    <name evidence="2" type="ORF">NDU88_002282</name>
</gene>